<evidence type="ECO:0000313" key="1">
    <source>
        <dbReference type="EMBL" id="KAG8653130.1"/>
    </source>
</evidence>
<reference evidence="2" key="1">
    <citation type="journal article" date="2016" name="Nat. Biotechnol.">
        <title>Sequencing wild and cultivated cassava and related species reveals extensive interspecific hybridization and genetic diversity.</title>
        <authorList>
            <person name="Bredeson J.V."/>
            <person name="Lyons J.B."/>
            <person name="Prochnik S.E."/>
            <person name="Wu G.A."/>
            <person name="Ha C.M."/>
            <person name="Edsinger-Gonzales E."/>
            <person name="Grimwood J."/>
            <person name="Schmutz J."/>
            <person name="Rabbi I.Y."/>
            <person name="Egesi C."/>
            <person name="Nauluvula P."/>
            <person name="Lebot V."/>
            <person name="Ndunguru J."/>
            <person name="Mkamilo G."/>
            <person name="Bart R.S."/>
            <person name="Setter T.L."/>
            <person name="Gleadow R.M."/>
            <person name="Kulakow P."/>
            <person name="Ferguson M.E."/>
            <person name="Rounsley S."/>
            <person name="Rokhsar D.S."/>
        </authorList>
    </citation>
    <scope>NUCLEOTIDE SEQUENCE [LARGE SCALE GENOMIC DNA]</scope>
    <source>
        <strain evidence="2">cv. AM560-2</strain>
    </source>
</reference>
<dbReference type="EMBL" id="CM004392">
    <property type="protein sequence ID" value="KAG8653130.1"/>
    <property type="molecule type" value="Genomic_DNA"/>
</dbReference>
<gene>
    <name evidence="1" type="ORF">MANES_06G170450v8</name>
</gene>
<protein>
    <submittedName>
        <fullName evidence="1">Uncharacterized protein</fullName>
    </submittedName>
</protein>
<dbReference type="Proteomes" id="UP000091857">
    <property type="component" value="Chromosome 6"/>
</dbReference>
<evidence type="ECO:0000313" key="2">
    <source>
        <dbReference type="Proteomes" id="UP000091857"/>
    </source>
</evidence>
<sequence>MTYQNQIQLVTFQSSKSQNEVAKTRRQEQIKLSLTNILQQPTACSKKPLISGEKPILFQSIHLLGSLPHLSALSLQSPHSLLLPLKSSSNIALTFYIKKLRLKKFKQKQ</sequence>
<accession>A0ACB7HLG9</accession>
<name>A0ACB7HLG9_MANES</name>
<organism evidence="1 2">
    <name type="scientific">Manihot esculenta</name>
    <name type="common">Cassava</name>
    <name type="synonym">Jatropha manihot</name>
    <dbReference type="NCBI Taxonomy" id="3983"/>
    <lineage>
        <taxon>Eukaryota</taxon>
        <taxon>Viridiplantae</taxon>
        <taxon>Streptophyta</taxon>
        <taxon>Embryophyta</taxon>
        <taxon>Tracheophyta</taxon>
        <taxon>Spermatophyta</taxon>
        <taxon>Magnoliopsida</taxon>
        <taxon>eudicotyledons</taxon>
        <taxon>Gunneridae</taxon>
        <taxon>Pentapetalae</taxon>
        <taxon>rosids</taxon>
        <taxon>fabids</taxon>
        <taxon>Malpighiales</taxon>
        <taxon>Euphorbiaceae</taxon>
        <taxon>Crotonoideae</taxon>
        <taxon>Manihoteae</taxon>
        <taxon>Manihot</taxon>
    </lineage>
</organism>
<proteinExistence type="predicted"/>
<comment type="caution">
    <text evidence="1">The sequence shown here is derived from an EMBL/GenBank/DDBJ whole genome shotgun (WGS) entry which is preliminary data.</text>
</comment>
<keyword evidence="2" id="KW-1185">Reference proteome</keyword>